<keyword evidence="1" id="KW-0472">Membrane</keyword>
<dbReference type="Pfam" id="PF07963">
    <property type="entry name" value="N_methyl"/>
    <property type="match status" value="1"/>
</dbReference>
<reference evidence="2 3" key="1">
    <citation type="submission" date="2020-02" db="EMBL/GenBank/DDBJ databases">
        <title>A complete genome of a marine bacterium Vibrio sp. ZWAL4003 isolated from the mangrove sediment with the ability to degrade polysaccharides.</title>
        <authorList>
            <person name="Wu J."/>
            <person name="Qu W."/>
            <person name="Zeng R."/>
        </authorList>
    </citation>
    <scope>NUCLEOTIDE SEQUENCE [LARGE SCALE GENOMIC DNA]</scope>
    <source>
        <strain evidence="2 3">ZWAL4003</strain>
    </source>
</reference>
<feature type="transmembrane region" description="Helical" evidence="1">
    <location>
        <begin position="6"/>
        <end position="29"/>
    </location>
</feature>
<evidence type="ECO:0000313" key="3">
    <source>
        <dbReference type="Proteomes" id="UP000503003"/>
    </source>
</evidence>
<dbReference type="RefSeq" id="WP_165312379.1">
    <property type="nucleotide sequence ID" value="NZ_CP049331.1"/>
</dbReference>
<dbReference type="AlphaFoldDB" id="A0A6G7CLA8"/>
<proteinExistence type="predicted"/>
<keyword evidence="1" id="KW-0812">Transmembrane</keyword>
<protein>
    <submittedName>
        <fullName evidence="2">Prepilin-type N-terminal cleavage/methylation domain-containing protein</fullName>
    </submittedName>
</protein>
<gene>
    <name evidence="2" type="ORF">G5S32_12945</name>
</gene>
<name>A0A6G7CLA8_9VIBR</name>
<evidence type="ECO:0000256" key="1">
    <source>
        <dbReference type="SAM" id="Phobius"/>
    </source>
</evidence>
<dbReference type="InterPro" id="IPR012902">
    <property type="entry name" value="N_methyl_site"/>
</dbReference>
<dbReference type="Proteomes" id="UP000503003">
    <property type="component" value="Chromosome 1"/>
</dbReference>
<evidence type="ECO:0000313" key="2">
    <source>
        <dbReference type="EMBL" id="QIH42828.1"/>
    </source>
</evidence>
<accession>A0A6G7CLA8</accession>
<dbReference type="PROSITE" id="PS00409">
    <property type="entry name" value="PROKAR_NTER_METHYL"/>
    <property type="match status" value="1"/>
</dbReference>
<dbReference type="NCBIfam" id="TIGR02532">
    <property type="entry name" value="IV_pilin_GFxxxE"/>
    <property type="match status" value="1"/>
</dbReference>
<organism evidence="2 3">
    <name type="scientific">Vibrio ziniensis</name>
    <dbReference type="NCBI Taxonomy" id="2711221"/>
    <lineage>
        <taxon>Bacteria</taxon>
        <taxon>Pseudomonadati</taxon>
        <taxon>Pseudomonadota</taxon>
        <taxon>Gammaproteobacteria</taxon>
        <taxon>Vibrionales</taxon>
        <taxon>Vibrionaceae</taxon>
        <taxon>Vibrio</taxon>
    </lineage>
</organism>
<sequence>MKVRGFTLVEMVLTMVVGSILILGIAGFVELGSKGYSDTVARQRIQTQAKFVLEKMTREIRHAVPNSFAAEDDCLSFYPIVYSGFYSIDETDNKTLSYIVGNSSFNVGDDLKMIINPTNVDEFEGDNTIDFSASPISLSSPLASQSIANRFYVYKEKVEYCVDTSSQSISRNSILVADSVSFGEFAYDAPTQQRGGVVHLSLIFKQNGEESEFETDVQVLNVP</sequence>
<keyword evidence="1" id="KW-1133">Transmembrane helix</keyword>
<dbReference type="KEGG" id="vzi:G5S32_12945"/>
<keyword evidence="3" id="KW-1185">Reference proteome</keyword>
<dbReference type="EMBL" id="CP049331">
    <property type="protein sequence ID" value="QIH42828.1"/>
    <property type="molecule type" value="Genomic_DNA"/>
</dbReference>